<proteinExistence type="predicted"/>
<protein>
    <submittedName>
        <fullName evidence="1">Uncharacterized protein DUF1116</fullName>
    </submittedName>
</protein>
<dbReference type="InterPro" id="IPR024033">
    <property type="entry name" value="OXTCase_su_AllG_h-dom"/>
</dbReference>
<dbReference type="Gene3D" id="1.10.10.660">
    <property type="entry name" value="conserved protein of unknown function from Enterococcus faecalis V583"/>
    <property type="match status" value="1"/>
</dbReference>
<evidence type="ECO:0000313" key="2">
    <source>
        <dbReference type="Proteomes" id="UP000295106"/>
    </source>
</evidence>
<dbReference type="Gene3D" id="3.90.1710.10">
    <property type="entry name" value="Enterococcus faecalis V583 domain"/>
    <property type="match status" value="1"/>
</dbReference>
<accession>A0A4R2MA50</accession>
<sequence length="473" mass="50658">MMSKVQELFGSPLKAVNLGTENFFHDLLDQGVSAVHVDWTPPAGGNPELMRALSLLESPEIDAANQVAIDRFLAASPFLVDCRQAIDVIPGMKPNMVLHAGPPISWDRMCGPMRGAIIGVIMLEGFAKTPEEAEQVAASGQIEFSPCHDHDTVGAMGGVISAHMAVHVFQNKKHGNFAYCAVPEGMGGKLLRYGAFAPEVLERLRWIGSEYCSVMHEALSNSEGIDARSLQFQALHMGDEGHNRNKAGTSLLLRALFPLLLKTGISHERLSRVVDFVNGNDGYFLSISMPASKVCLDVARDVPNSTMVTAMCRNGVDFGIRVSGLGDTWFVGPAQRVVGLYFPGFGDDDANLDMGDSCITETAGIGGFALSGAPAIVQLIGGSPSEGIEISKRMYDITLTENLNYSQPVLNFRGSPTGIDIRKVVSTNILPVITTGSVHKEPGIGQVGAGITTPPMECFSRAVLAFAQQWAQN</sequence>
<reference evidence="1 2" key="1">
    <citation type="submission" date="2019-03" db="EMBL/GenBank/DDBJ databases">
        <title>Genomic Encyclopedia of Type Strains, Phase IV (KMG-IV): sequencing the most valuable type-strain genomes for metagenomic binning, comparative biology and taxonomic classification.</title>
        <authorList>
            <person name="Goeker M."/>
        </authorList>
    </citation>
    <scope>NUCLEOTIDE SEQUENCE [LARGE SCALE GENOMIC DNA]</scope>
    <source>
        <strain evidence="1 2">DSM 1709</strain>
    </source>
</reference>
<gene>
    <name evidence="1" type="ORF">EV684_10428</name>
</gene>
<dbReference type="EMBL" id="SLXD01000004">
    <property type="protein sequence ID" value="TCP03310.1"/>
    <property type="molecule type" value="Genomic_DNA"/>
</dbReference>
<dbReference type="Gene3D" id="3.40.50.720">
    <property type="entry name" value="NAD(P)-binding Rossmann-like Domain"/>
    <property type="match status" value="1"/>
</dbReference>
<organism evidence="1 2">
    <name type="scientific">Rubrivivax gelatinosus</name>
    <name type="common">Rhodocyclus gelatinosus</name>
    <name type="synonym">Rhodopseudomonas gelatinosa</name>
    <dbReference type="NCBI Taxonomy" id="28068"/>
    <lineage>
        <taxon>Bacteria</taxon>
        <taxon>Pseudomonadati</taxon>
        <taxon>Pseudomonadota</taxon>
        <taxon>Betaproteobacteria</taxon>
        <taxon>Burkholderiales</taxon>
        <taxon>Sphaerotilaceae</taxon>
        <taxon>Rubrivivax</taxon>
    </lineage>
</organism>
<name>A0A4R2MA50_RUBGE</name>
<dbReference type="Pfam" id="PF06545">
    <property type="entry name" value="AllG"/>
    <property type="match status" value="1"/>
</dbReference>
<dbReference type="InterPro" id="IPR009499">
    <property type="entry name" value="AllG-like"/>
</dbReference>
<dbReference type="Proteomes" id="UP000295106">
    <property type="component" value="Unassembled WGS sequence"/>
</dbReference>
<comment type="caution">
    <text evidence="1">The sequence shown here is derived from an EMBL/GenBank/DDBJ whole genome shotgun (WGS) entry which is preliminary data.</text>
</comment>
<dbReference type="Gene3D" id="3.90.1700.10">
    <property type="entry name" value="v583 domain like"/>
    <property type="match status" value="1"/>
</dbReference>
<dbReference type="AlphaFoldDB" id="A0A4R2MA50"/>
<evidence type="ECO:0000313" key="1">
    <source>
        <dbReference type="EMBL" id="TCP03310.1"/>
    </source>
</evidence>